<dbReference type="InterPro" id="IPR036615">
    <property type="entry name" value="Mur_ligase_C_dom_sf"/>
</dbReference>
<evidence type="ECO:0000256" key="7">
    <source>
        <dbReference type="ARBA" id="ARBA00022984"/>
    </source>
</evidence>
<dbReference type="Gene3D" id="3.40.1190.10">
    <property type="entry name" value="Mur-like, catalytic domain"/>
    <property type="match status" value="1"/>
</dbReference>
<evidence type="ECO:0000313" key="16">
    <source>
        <dbReference type="Proteomes" id="UP000001416"/>
    </source>
</evidence>
<feature type="binding site" evidence="10">
    <location>
        <begin position="110"/>
        <end position="116"/>
    </location>
    <ligand>
        <name>ATP</name>
        <dbReference type="ChEBI" id="CHEBI:30616"/>
    </ligand>
</feature>
<comment type="pathway">
    <text evidence="10 11">Cell wall biogenesis; peptidoglycan biosynthesis.</text>
</comment>
<dbReference type="PhylomeDB" id="Q82VS7"/>
<dbReference type="Gene3D" id="3.40.1390.10">
    <property type="entry name" value="MurE/MurF, N-terminal domain"/>
    <property type="match status" value="1"/>
</dbReference>
<dbReference type="Pfam" id="PF01225">
    <property type="entry name" value="Mur_ligase"/>
    <property type="match status" value="1"/>
</dbReference>
<dbReference type="InterPro" id="IPR035911">
    <property type="entry name" value="MurE/MurF_N"/>
</dbReference>
<dbReference type="OrthoDB" id="9801978at2"/>
<keyword evidence="7 10" id="KW-0573">Peptidoglycan synthesis</keyword>
<dbReference type="UniPathway" id="UPA00219"/>
<dbReference type="KEGG" id="neu:NE0987"/>
<protein>
    <recommendedName>
        <fullName evidence="10 11">UDP-N-acetylmuramoyl-tripeptide--D-alanyl-D-alanine ligase</fullName>
        <ecNumber evidence="10 11">6.3.2.10</ecNumber>
    </recommendedName>
    <alternativeName>
        <fullName evidence="10">D-alanyl-D-alanine-adding enzyme</fullName>
    </alternativeName>
</protein>
<dbReference type="EMBL" id="AL954747">
    <property type="protein sequence ID" value="CAD84898.1"/>
    <property type="molecule type" value="Genomic_DNA"/>
</dbReference>
<evidence type="ECO:0000256" key="8">
    <source>
        <dbReference type="ARBA" id="ARBA00023306"/>
    </source>
</evidence>
<evidence type="ECO:0000256" key="11">
    <source>
        <dbReference type="RuleBase" id="RU004136"/>
    </source>
</evidence>
<dbReference type="Proteomes" id="UP000001416">
    <property type="component" value="Chromosome"/>
</dbReference>
<evidence type="ECO:0000259" key="13">
    <source>
        <dbReference type="Pfam" id="PF02875"/>
    </source>
</evidence>
<evidence type="ECO:0000256" key="10">
    <source>
        <dbReference type="HAMAP-Rule" id="MF_02019"/>
    </source>
</evidence>
<dbReference type="InterPro" id="IPR013221">
    <property type="entry name" value="Mur_ligase_cen"/>
</dbReference>
<reference evidence="15 16" key="1">
    <citation type="journal article" date="2003" name="J. Bacteriol.">
        <title>Complete genome sequence of the ammonia-oxidizing bacterium and obligate chemolithoautotroph Nitrosomonas europaea.</title>
        <authorList>
            <person name="Chain P."/>
            <person name="Lamerdin J."/>
            <person name="Larimer F."/>
            <person name="Regala W."/>
            <person name="Land M."/>
            <person name="Hauser L."/>
            <person name="Hooper A."/>
            <person name="Klotz M."/>
            <person name="Norton J."/>
            <person name="Sayavedra-Soto L."/>
            <person name="Arciero D."/>
            <person name="Hommes N."/>
            <person name="Whittaker M."/>
            <person name="Arp D."/>
        </authorList>
    </citation>
    <scope>NUCLEOTIDE SEQUENCE [LARGE SCALE GENOMIC DNA]</scope>
    <source>
        <strain evidence="16">ATCC 19718 / CIP 103999 / KCTC 2705 / NBRC 14298</strain>
    </source>
</reference>
<dbReference type="InterPro" id="IPR036565">
    <property type="entry name" value="Mur-like_cat_sf"/>
</dbReference>
<keyword evidence="3 10" id="KW-0132">Cell division</keyword>
<comment type="subcellular location">
    <subcellularLocation>
        <location evidence="10 11">Cytoplasm</location>
    </subcellularLocation>
</comment>
<dbReference type="GO" id="GO:0005524">
    <property type="term" value="F:ATP binding"/>
    <property type="evidence" value="ECO:0007669"/>
    <property type="project" value="UniProtKB-UniRule"/>
</dbReference>
<dbReference type="GO" id="GO:0047480">
    <property type="term" value="F:UDP-N-acetylmuramoyl-tripeptide-D-alanyl-D-alanine ligase activity"/>
    <property type="evidence" value="ECO:0007669"/>
    <property type="project" value="UniProtKB-UniRule"/>
</dbReference>
<name>Q82VS7_NITEU</name>
<accession>Q82VS7</accession>
<keyword evidence="8 10" id="KW-0131">Cell cycle</keyword>
<dbReference type="SUPFAM" id="SSF53623">
    <property type="entry name" value="MurD-like peptide ligases, catalytic domain"/>
    <property type="match status" value="1"/>
</dbReference>
<evidence type="ECO:0000256" key="2">
    <source>
        <dbReference type="ARBA" id="ARBA00022598"/>
    </source>
</evidence>
<proteinExistence type="inferred from homology"/>
<feature type="domain" description="Mur ligase C-terminal" evidence="13">
    <location>
        <begin position="319"/>
        <end position="439"/>
    </location>
</feature>
<dbReference type="Gene3D" id="3.90.190.20">
    <property type="entry name" value="Mur ligase, C-terminal domain"/>
    <property type="match status" value="1"/>
</dbReference>
<keyword evidence="1 10" id="KW-0963">Cytoplasm</keyword>
<dbReference type="GO" id="GO:0009252">
    <property type="term" value="P:peptidoglycan biosynthetic process"/>
    <property type="evidence" value="ECO:0007669"/>
    <property type="project" value="UniProtKB-UniRule"/>
</dbReference>
<sequence>MMSTQEAALALHADWSGDNAVFTGVSTDSRTLKPGDLFIALSGEQFDGHRFISAAIENGAVTAMVSADTAILPTQPDFGWIKVKDTRLGLGQLAASWRRRYTLPLVAVTGSNGKTTVKEMIAAIFRCEFGLENVLATTGNLNNDIGVPQMLLQLDSRHVGAVIEMGMNHAGEIAWLSRLAAPTIAVITNAGTAHIEYLGTTEAIARAKGEIFEGLEEQGVAIINADDPHARLWRQLAGNRPVVDFSMNGTAAVSARQPAHPSGDRWLLQLPDDTIEITLQVPGRHNVYNALAAAAAATAAGISTSSIAEGLHSFRGVPGRLQKKTGLNRSVLIDDTYNANPDSMQAALNVLAEMPGKKILIIGDMGELGADTATFHHRIGQQAASAGVDILLALGESSRQAVAGFGRGAQHFADLDTLLEKAKSCLDEQHVFVLVKGSRFMQMERVIEQLQA</sequence>
<feature type="domain" description="Mur ligase central" evidence="14">
    <location>
        <begin position="108"/>
        <end position="297"/>
    </location>
</feature>
<dbReference type="InterPro" id="IPR005863">
    <property type="entry name" value="UDP-N-AcMur_synth"/>
</dbReference>
<dbReference type="GO" id="GO:0008766">
    <property type="term" value="F:UDP-N-acetylmuramoylalanyl-D-glutamyl-2,6-diaminopimelate-D-alanyl-D-alanine ligase activity"/>
    <property type="evidence" value="ECO:0007669"/>
    <property type="project" value="RHEA"/>
</dbReference>
<comment type="function">
    <text evidence="10 11">Involved in cell wall formation. Catalyzes the final step in the synthesis of UDP-N-acetylmuramoyl-pentapeptide, the precursor of murein.</text>
</comment>
<dbReference type="Pfam" id="PF02875">
    <property type="entry name" value="Mur_ligase_C"/>
    <property type="match status" value="1"/>
</dbReference>
<gene>
    <name evidence="10 15" type="primary">murF</name>
    <name evidence="15" type="ordered locus">NE0987</name>
</gene>
<dbReference type="EC" id="6.3.2.10" evidence="10 11"/>
<dbReference type="eggNOG" id="COG0770">
    <property type="taxonomic scope" value="Bacteria"/>
</dbReference>
<dbReference type="HOGENOM" id="CLU_031507_4_0_4"/>
<dbReference type="GO" id="GO:0051301">
    <property type="term" value="P:cell division"/>
    <property type="evidence" value="ECO:0007669"/>
    <property type="project" value="UniProtKB-KW"/>
</dbReference>
<dbReference type="PANTHER" id="PTHR43024:SF1">
    <property type="entry name" value="UDP-N-ACETYLMURAMOYL-TRIPEPTIDE--D-ALANYL-D-ALANINE LIGASE"/>
    <property type="match status" value="1"/>
</dbReference>
<evidence type="ECO:0000256" key="9">
    <source>
        <dbReference type="ARBA" id="ARBA00023316"/>
    </source>
</evidence>
<evidence type="ECO:0000256" key="1">
    <source>
        <dbReference type="ARBA" id="ARBA00022490"/>
    </source>
</evidence>
<dbReference type="HAMAP" id="MF_02019">
    <property type="entry name" value="MurF"/>
    <property type="match status" value="1"/>
</dbReference>
<dbReference type="GO" id="GO:0005737">
    <property type="term" value="C:cytoplasm"/>
    <property type="evidence" value="ECO:0007669"/>
    <property type="project" value="UniProtKB-SubCell"/>
</dbReference>
<dbReference type="SUPFAM" id="SSF53244">
    <property type="entry name" value="MurD-like peptide ligases, peptide-binding domain"/>
    <property type="match status" value="1"/>
</dbReference>
<dbReference type="Pfam" id="PF08245">
    <property type="entry name" value="Mur_ligase_M"/>
    <property type="match status" value="1"/>
</dbReference>
<dbReference type="InterPro" id="IPR000713">
    <property type="entry name" value="Mur_ligase_N"/>
</dbReference>
<evidence type="ECO:0000256" key="6">
    <source>
        <dbReference type="ARBA" id="ARBA00022960"/>
    </source>
</evidence>
<dbReference type="NCBIfam" id="TIGR01143">
    <property type="entry name" value="murF"/>
    <property type="match status" value="1"/>
</dbReference>
<dbReference type="STRING" id="228410.NE0987"/>
<keyword evidence="16" id="KW-1185">Reference proteome</keyword>
<dbReference type="GO" id="GO:0008360">
    <property type="term" value="P:regulation of cell shape"/>
    <property type="evidence" value="ECO:0007669"/>
    <property type="project" value="UniProtKB-KW"/>
</dbReference>
<dbReference type="GO" id="GO:0071555">
    <property type="term" value="P:cell wall organization"/>
    <property type="evidence" value="ECO:0007669"/>
    <property type="project" value="UniProtKB-KW"/>
</dbReference>
<dbReference type="InterPro" id="IPR004101">
    <property type="entry name" value="Mur_ligase_C"/>
</dbReference>
<keyword evidence="5 10" id="KW-0067">ATP-binding</keyword>
<dbReference type="GeneID" id="87104178"/>
<keyword evidence="2 10" id="KW-0436">Ligase</keyword>
<evidence type="ECO:0000313" key="15">
    <source>
        <dbReference type="EMBL" id="CAD84898.1"/>
    </source>
</evidence>
<dbReference type="RefSeq" id="WP_011111596.1">
    <property type="nucleotide sequence ID" value="NC_004757.1"/>
</dbReference>
<dbReference type="SUPFAM" id="SSF63418">
    <property type="entry name" value="MurE/MurF N-terminal domain"/>
    <property type="match status" value="1"/>
</dbReference>
<evidence type="ECO:0000259" key="14">
    <source>
        <dbReference type="Pfam" id="PF08245"/>
    </source>
</evidence>
<keyword evidence="6 10" id="KW-0133">Cell shape</keyword>
<dbReference type="PANTHER" id="PTHR43024">
    <property type="entry name" value="UDP-N-ACETYLMURAMOYL-TRIPEPTIDE--D-ALANYL-D-ALANINE LIGASE"/>
    <property type="match status" value="1"/>
</dbReference>
<organism evidence="15 16">
    <name type="scientific">Nitrosomonas europaea (strain ATCC 19718 / CIP 103999 / KCTC 2705 / NBRC 14298)</name>
    <dbReference type="NCBI Taxonomy" id="228410"/>
    <lineage>
        <taxon>Bacteria</taxon>
        <taxon>Pseudomonadati</taxon>
        <taxon>Pseudomonadota</taxon>
        <taxon>Betaproteobacteria</taxon>
        <taxon>Nitrosomonadales</taxon>
        <taxon>Nitrosomonadaceae</taxon>
        <taxon>Nitrosomonas</taxon>
    </lineage>
</organism>
<feature type="domain" description="Mur ligase N-terminal catalytic" evidence="12">
    <location>
        <begin position="22"/>
        <end position="97"/>
    </location>
</feature>
<comment type="catalytic activity">
    <reaction evidence="10 11">
        <text>D-alanyl-D-alanine + UDP-N-acetyl-alpha-D-muramoyl-L-alanyl-gamma-D-glutamyl-meso-2,6-diaminopimelate + ATP = UDP-N-acetyl-alpha-D-muramoyl-L-alanyl-gamma-D-glutamyl-meso-2,6-diaminopimeloyl-D-alanyl-D-alanine + ADP + phosphate + H(+)</text>
        <dbReference type="Rhea" id="RHEA:28374"/>
        <dbReference type="ChEBI" id="CHEBI:15378"/>
        <dbReference type="ChEBI" id="CHEBI:30616"/>
        <dbReference type="ChEBI" id="CHEBI:43474"/>
        <dbReference type="ChEBI" id="CHEBI:57822"/>
        <dbReference type="ChEBI" id="CHEBI:61386"/>
        <dbReference type="ChEBI" id="CHEBI:83905"/>
        <dbReference type="ChEBI" id="CHEBI:456216"/>
        <dbReference type="EC" id="6.3.2.10"/>
    </reaction>
</comment>
<dbReference type="AlphaFoldDB" id="Q82VS7"/>
<keyword evidence="9 10" id="KW-0961">Cell wall biogenesis/degradation</keyword>
<keyword evidence="4 10" id="KW-0547">Nucleotide-binding</keyword>
<evidence type="ECO:0000256" key="5">
    <source>
        <dbReference type="ARBA" id="ARBA00022840"/>
    </source>
</evidence>
<evidence type="ECO:0000256" key="3">
    <source>
        <dbReference type="ARBA" id="ARBA00022618"/>
    </source>
</evidence>
<evidence type="ECO:0000259" key="12">
    <source>
        <dbReference type="Pfam" id="PF01225"/>
    </source>
</evidence>
<comment type="similarity">
    <text evidence="10">Belongs to the MurCDEF family. MurF subfamily.</text>
</comment>
<evidence type="ECO:0000256" key="4">
    <source>
        <dbReference type="ARBA" id="ARBA00022741"/>
    </source>
</evidence>
<dbReference type="InterPro" id="IPR051046">
    <property type="entry name" value="MurCDEF_CellWall_CoF430Synth"/>
</dbReference>